<dbReference type="AlphaFoldDB" id="A0A8X8K469"/>
<evidence type="ECO:0000256" key="1">
    <source>
        <dbReference type="SAM" id="Phobius"/>
    </source>
</evidence>
<evidence type="ECO:0000313" key="2">
    <source>
        <dbReference type="EMBL" id="MBD7955765.1"/>
    </source>
</evidence>
<reference evidence="2 3" key="1">
    <citation type="submission" date="2020-08" db="EMBL/GenBank/DDBJ databases">
        <title>A Genomic Blueprint of the Chicken Gut Microbiome.</title>
        <authorList>
            <person name="Gilroy R."/>
            <person name="Ravi A."/>
            <person name="Getino M."/>
            <person name="Pursley I."/>
            <person name="Horton D.L."/>
            <person name="Alikhan N.-F."/>
            <person name="Baker D."/>
            <person name="Gharbi K."/>
            <person name="Hall N."/>
            <person name="Watson M."/>
            <person name="Adriaenssens E.M."/>
            <person name="Foster-Nyarko E."/>
            <person name="Jarju S."/>
            <person name="Secka A."/>
            <person name="Antonio M."/>
            <person name="Oren A."/>
            <person name="Chaudhuri R."/>
            <person name="La Ragione R.M."/>
            <person name="Hildebrand F."/>
            <person name="Pallen M.J."/>
        </authorList>
    </citation>
    <scope>NUCLEOTIDE SEQUENCE [LARGE SCALE GENOMIC DNA]</scope>
    <source>
        <strain evidence="2 3">Sa5BUN4</strain>
    </source>
</reference>
<evidence type="ECO:0000313" key="3">
    <source>
        <dbReference type="Proteomes" id="UP000636938"/>
    </source>
</evidence>
<gene>
    <name evidence="2" type="ORF">H9654_16330</name>
</gene>
<keyword evidence="1" id="KW-1133">Transmembrane helix</keyword>
<feature type="transmembrane region" description="Helical" evidence="1">
    <location>
        <begin position="12"/>
        <end position="29"/>
    </location>
</feature>
<proteinExistence type="predicted"/>
<accession>A0A8X8K469</accession>
<dbReference type="EMBL" id="JACSQS010000022">
    <property type="protein sequence ID" value="MBD7955765.1"/>
    <property type="molecule type" value="Genomic_DNA"/>
</dbReference>
<name>A0A8X8K469_9GAMM</name>
<dbReference type="Proteomes" id="UP000636938">
    <property type="component" value="Unassembled WGS sequence"/>
</dbReference>
<comment type="caution">
    <text evidence="2">The sequence shown here is derived from an EMBL/GenBank/DDBJ whole genome shotgun (WGS) entry which is preliminary data.</text>
</comment>
<keyword evidence="1" id="KW-0812">Transmembrane</keyword>
<protein>
    <submittedName>
        <fullName evidence="2">Uncharacterized protein</fullName>
    </submittedName>
</protein>
<sequence length="100" mass="10554">MEATFATGQQGATLVLMVCAGWLWAGLYATPYSITPYQVAATVGHRVRITPSQLLVGAGAFPLTGKSLQAAHRWLDRQGVTVRAVSTTARTRAANPAEAV</sequence>
<keyword evidence="1" id="KW-0472">Membrane</keyword>
<keyword evidence="3" id="KW-1185">Reference proteome</keyword>
<organism evidence="2 3">
    <name type="scientific">Stenotrophomonas lacuserhaii</name>
    <dbReference type="NCBI Taxonomy" id="2760084"/>
    <lineage>
        <taxon>Bacteria</taxon>
        <taxon>Pseudomonadati</taxon>
        <taxon>Pseudomonadota</taxon>
        <taxon>Gammaproteobacteria</taxon>
        <taxon>Lysobacterales</taxon>
        <taxon>Lysobacteraceae</taxon>
        <taxon>Stenotrophomonas</taxon>
    </lineage>
</organism>